<organism evidence="2">
    <name type="scientific">viral metagenome</name>
    <dbReference type="NCBI Taxonomy" id="1070528"/>
    <lineage>
        <taxon>unclassified sequences</taxon>
        <taxon>metagenomes</taxon>
        <taxon>organismal metagenomes</taxon>
    </lineage>
</organism>
<protein>
    <submittedName>
        <fullName evidence="2">Uncharacterized protein</fullName>
    </submittedName>
</protein>
<keyword evidence="1" id="KW-0812">Transmembrane</keyword>
<name>A0A6C0L3U2_9ZZZZ</name>
<reference evidence="2" key="1">
    <citation type="journal article" date="2020" name="Nature">
        <title>Giant virus diversity and host interactions through global metagenomics.</title>
        <authorList>
            <person name="Schulz F."/>
            <person name="Roux S."/>
            <person name="Paez-Espino D."/>
            <person name="Jungbluth S."/>
            <person name="Walsh D.A."/>
            <person name="Denef V.J."/>
            <person name="McMahon K.D."/>
            <person name="Konstantinidis K.T."/>
            <person name="Eloe-Fadrosh E.A."/>
            <person name="Kyrpides N.C."/>
            <person name="Woyke T."/>
        </authorList>
    </citation>
    <scope>NUCLEOTIDE SEQUENCE</scope>
    <source>
        <strain evidence="2">GVMAG-S-ERX555907-63</strain>
    </source>
</reference>
<keyword evidence="1" id="KW-1133">Transmembrane helix</keyword>
<keyword evidence="1" id="KW-0472">Membrane</keyword>
<sequence length="79" mass="9569">MDDQEHYHDDIVRQHEHNVYHGLATWFPTPLNETYENSNEIYIYSGENYITSNAFDMGNVLISTTLYVLLIWEIYYIFW</sequence>
<dbReference type="AlphaFoldDB" id="A0A6C0L3U2"/>
<dbReference type="EMBL" id="MN741024">
    <property type="protein sequence ID" value="QHU23138.1"/>
    <property type="molecule type" value="Genomic_DNA"/>
</dbReference>
<evidence type="ECO:0000313" key="2">
    <source>
        <dbReference type="EMBL" id="QHU23138.1"/>
    </source>
</evidence>
<evidence type="ECO:0000256" key="1">
    <source>
        <dbReference type="SAM" id="Phobius"/>
    </source>
</evidence>
<proteinExistence type="predicted"/>
<feature type="transmembrane region" description="Helical" evidence="1">
    <location>
        <begin position="60"/>
        <end position="78"/>
    </location>
</feature>
<accession>A0A6C0L3U2</accession>